<reference evidence="1" key="2">
    <citation type="submission" date="2020-02" db="EMBL/GenBank/DDBJ databases">
        <authorList>
            <consortium name="NCBI Pathogen Detection Project"/>
        </authorList>
    </citation>
    <scope>NUCLEOTIDE SEQUENCE</scope>
    <source>
        <strain evidence="1">MA.AU170 KAK-R</strain>
    </source>
</reference>
<evidence type="ECO:0000313" key="1">
    <source>
        <dbReference type="EMBL" id="HAF4525779.1"/>
    </source>
</evidence>
<dbReference type="Gene3D" id="1.10.260.40">
    <property type="entry name" value="lambda repressor-like DNA-binding domains"/>
    <property type="match status" value="1"/>
</dbReference>
<protein>
    <submittedName>
        <fullName evidence="1">Transcriptional regulator</fullName>
    </submittedName>
</protein>
<reference evidence="1" key="1">
    <citation type="journal article" date="2018" name="Genome Biol.">
        <title>SKESA: strategic k-mer extension for scrupulous assemblies.</title>
        <authorList>
            <person name="Souvorov A."/>
            <person name="Agarwala R."/>
            <person name="Lipman D.J."/>
        </authorList>
    </citation>
    <scope>NUCLEOTIDE SEQUENCE</scope>
    <source>
        <strain evidence="1">MA.AU170 KAK-R</strain>
    </source>
</reference>
<dbReference type="EMBL" id="DAAVGD010000001">
    <property type="protein sequence ID" value="HAF4525779.1"/>
    <property type="molecule type" value="Genomic_DNA"/>
</dbReference>
<dbReference type="SUPFAM" id="SSF47413">
    <property type="entry name" value="lambda repressor-like DNA-binding domains"/>
    <property type="match status" value="1"/>
</dbReference>
<accession>A0A747KA95</accession>
<dbReference type="InterPro" id="IPR010982">
    <property type="entry name" value="Lambda_DNA-bd_dom_sf"/>
</dbReference>
<proteinExistence type="predicted"/>
<name>A0A747KA95_SALER</name>
<dbReference type="Pfam" id="PF14549">
    <property type="entry name" value="P22_Cro"/>
    <property type="match status" value="1"/>
</dbReference>
<organism evidence="1">
    <name type="scientific">Salmonella enterica</name>
    <name type="common">Salmonella choleraesuis</name>
    <dbReference type="NCBI Taxonomy" id="28901"/>
    <lineage>
        <taxon>Bacteria</taxon>
        <taxon>Pseudomonadati</taxon>
        <taxon>Pseudomonadota</taxon>
        <taxon>Gammaproteobacteria</taxon>
        <taxon>Enterobacterales</taxon>
        <taxon>Enterobacteriaceae</taxon>
        <taxon>Salmonella</taxon>
    </lineage>
</organism>
<dbReference type="GO" id="GO:0003677">
    <property type="term" value="F:DNA binding"/>
    <property type="evidence" value="ECO:0007669"/>
    <property type="project" value="InterPro"/>
</dbReference>
<gene>
    <name evidence="1" type="ORF">G8M86_001117</name>
</gene>
<comment type="caution">
    <text evidence="1">The sequence shown here is derived from an EMBL/GenBank/DDBJ whole genome shotgun (WGS) entry which is preliminary data.</text>
</comment>
<sequence>MFTKDAVTFFGSKSCLAAAAGVRLPSLYKWGELVPEGRAMRLQTASGGALVYDPAVYDQHKQDRKEALNHENQPSN</sequence>
<dbReference type="RefSeq" id="WP_197390797.1">
    <property type="nucleotide sequence ID" value="NZ_JAQSLR010000007.1"/>
</dbReference>
<dbReference type="AlphaFoldDB" id="A0A747KA95"/>